<protein>
    <recommendedName>
        <fullName evidence="4">Lipoprotein</fullName>
    </recommendedName>
</protein>
<gene>
    <name evidence="2" type="ORF">ACFY05_39095</name>
</gene>
<dbReference type="Proteomes" id="UP001602119">
    <property type="component" value="Unassembled WGS sequence"/>
</dbReference>
<keyword evidence="3" id="KW-1185">Reference proteome</keyword>
<dbReference type="RefSeq" id="WP_157546304.1">
    <property type="nucleotide sequence ID" value="NZ_BBYK01000078.1"/>
</dbReference>
<evidence type="ECO:0000313" key="2">
    <source>
        <dbReference type="EMBL" id="MFF4778849.1"/>
    </source>
</evidence>
<evidence type="ECO:0000313" key="3">
    <source>
        <dbReference type="Proteomes" id="UP001602119"/>
    </source>
</evidence>
<feature type="chain" id="PRO_5045459230" description="Lipoprotein" evidence="1">
    <location>
        <begin position="24"/>
        <end position="273"/>
    </location>
</feature>
<evidence type="ECO:0000256" key="1">
    <source>
        <dbReference type="SAM" id="SignalP"/>
    </source>
</evidence>
<organism evidence="2 3">
    <name type="scientific">Microtetraspora fusca</name>
    <dbReference type="NCBI Taxonomy" id="1997"/>
    <lineage>
        <taxon>Bacteria</taxon>
        <taxon>Bacillati</taxon>
        <taxon>Actinomycetota</taxon>
        <taxon>Actinomycetes</taxon>
        <taxon>Streptosporangiales</taxon>
        <taxon>Streptosporangiaceae</taxon>
        <taxon>Microtetraspora</taxon>
    </lineage>
</organism>
<dbReference type="PROSITE" id="PS51257">
    <property type="entry name" value="PROKAR_LIPOPROTEIN"/>
    <property type="match status" value="1"/>
</dbReference>
<feature type="signal peptide" evidence="1">
    <location>
        <begin position="1"/>
        <end position="23"/>
    </location>
</feature>
<comment type="caution">
    <text evidence="2">The sequence shown here is derived from an EMBL/GenBank/DDBJ whole genome shotgun (WGS) entry which is preliminary data.</text>
</comment>
<reference evidence="2 3" key="1">
    <citation type="submission" date="2024-10" db="EMBL/GenBank/DDBJ databases">
        <title>The Natural Products Discovery Center: Release of the First 8490 Sequenced Strains for Exploring Actinobacteria Biosynthetic Diversity.</title>
        <authorList>
            <person name="Kalkreuter E."/>
            <person name="Kautsar S.A."/>
            <person name="Yang D."/>
            <person name="Bader C.D."/>
            <person name="Teijaro C.N."/>
            <person name="Fluegel L."/>
            <person name="Davis C.M."/>
            <person name="Simpson J.R."/>
            <person name="Lauterbach L."/>
            <person name="Steele A.D."/>
            <person name="Gui C."/>
            <person name="Meng S."/>
            <person name="Li G."/>
            <person name="Viehrig K."/>
            <person name="Ye F."/>
            <person name="Su P."/>
            <person name="Kiefer A.F."/>
            <person name="Nichols A."/>
            <person name="Cepeda A.J."/>
            <person name="Yan W."/>
            <person name="Fan B."/>
            <person name="Jiang Y."/>
            <person name="Adhikari A."/>
            <person name="Zheng C.-J."/>
            <person name="Schuster L."/>
            <person name="Cowan T.M."/>
            <person name="Smanski M.J."/>
            <person name="Chevrette M.G."/>
            <person name="De Carvalho L.P.S."/>
            <person name="Shen B."/>
        </authorList>
    </citation>
    <scope>NUCLEOTIDE SEQUENCE [LARGE SCALE GENOMIC DNA]</scope>
    <source>
        <strain evidence="2 3">NPDC001281</strain>
    </source>
</reference>
<name>A0ABW6VHL5_MICFU</name>
<sequence>MPRRSFLPLAVLALLAGCGTGTAASPSAAPSPTQDNAHMIQAATADCMKTKGFRYVPYVYQPKISEQDMKPFDYAEEKASRSKRGLGVFSSYVHPDKSLDDDADPNTAIINDLSPAQLGAYKKARENCDVQAIRQVTGKNVKSSGDWAGQASETLQRLWKRELDGDPTLVELASAMADCLSGKGYRVTATNPVALNEWALKTVQSDLQRSHKTMSSKGDVFRPITISPDEARRYLNKEIKLALDDLECGKRFYPAFLPRSRELEQRVNDEFGI</sequence>
<proteinExistence type="predicted"/>
<evidence type="ECO:0008006" key="4">
    <source>
        <dbReference type="Google" id="ProtNLM"/>
    </source>
</evidence>
<accession>A0ABW6VHL5</accession>
<keyword evidence="1" id="KW-0732">Signal</keyword>
<dbReference type="EMBL" id="JBIAXI010000038">
    <property type="protein sequence ID" value="MFF4778849.1"/>
    <property type="molecule type" value="Genomic_DNA"/>
</dbReference>